<gene>
    <name evidence="1" type="ORF">Patl1_10784</name>
</gene>
<protein>
    <submittedName>
        <fullName evidence="1">Uncharacterized protein</fullName>
    </submittedName>
</protein>
<dbReference type="EMBL" id="CM047908">
    <property type="protein sequence ID" value="KAJ0082074.1"/>
    <property type="molecule type" value="Genomic_DNA"/>
</dbReference>
<accession>A0ACC1A443</accession>
<name>A0ACC1A443_9ROSI</name>
<organism evidence="1 2">
    <name type="scientific">Pistacia atlantica</name>
    <dbReference type="NCBI Taxonomy" id="434234"/>
    <lineage>
        <taxon>Eukaryota</taxon>
        <taxon>Viridiplantae</taxon>
        <taxon>Streptophyta</taxon>
        <taxon>Embryophyta</taxon>
        <taxon>Tracheophyta</taxon>
        <taxon>Spermatophyta</taxon>
        <taxon>Magnoliopsida</taxon>
        <taxon>eudicotyledons</taxon>
        <taxon>Gunneridae</taxon>
        <taxon>Pentapetalae</taxon>
        <taxon>rosids</taxon>
        <taxon>malvids</taxon>
        <taxon>Sapindales</taxon>
        <taxon>Anacardiaceae</taxon>
        <taxon>Pistacia</taxon>
    </lineage>
</organism>
<evidence type="ECO:0000313" key="2">
    <source>
        <dbReference type="Proteomes" id="UP001164250"/>
    </source>
</evidence>
<evidence type="ECO:0000313" key="1">
    <source>
        <dbReference type="EMBL" id="KAJ0082074.1"/>
    </source>
</evidence>
<proteinExistence type="predicted"/>
<sequence>MSGKDSRYDANGEDSHHKSSRGSDYERSRTRDQERDRHRRDYKDRSMRDDRGRDKNDDYDRQRGRDHDRYRDYDRDKEKRHRHRSRSRSKETSRKQSGSPSRSRSPSKSRRRSGFDMAPPVAAMLPAAAVPGQLPGAPQTTAGTVQNMLPFGTQLGALPLMPIQAMTQQATRHARRVYVGGLPPLANEQTIATFFSQVMAAIGGNSAGPGDAVVNVYINHEKKFAFVEMRTVEEASNAMALDGIIFEACKFFFGVAVRVRRPTDYNPTLAAALGPGQPSPHLNLAAVGLAPGAIGGAEGPDRVFVGGLPYYFTEAQIRELLESFG</sequence>
<dbReference type="Proteomes" id="UP001164250">
    <property type="component" value="Chromosome 12"/>
</dbReference>
<keyword evidence="2" id="KW-1185">Reference proteome</keyword>
<reference evidence="2" key="1">
    <citation type="journal article" date="2023" name="G3 (Bethesda)">
        <title>Genome assembly and association tests identify interacting loci associated with vigor, precocity, and sex in interspecific pistachio rootstocks.</title>
        <authorList>
            <person name="Palmer W."/>
            <person name="Jacygrad E."/>
            <person name="Sagayaradj S."/>
            <person name="Cavanaugh K."/>
            <person name="Han R."/>
            <person name="Bertier L."/>
            <person name="Beede B."/>
            <person name="Kafkas S."/>
            <person name="Golino D."/>
            <person name="Preece J."/>
            <person name="Michelmore R."/>
        </authorList>
    </citation>
    <scope>NUCLEOTIDE SEQUENCE [LARGE SCALE GENOMIC DNA]</scope>
</reference>
<comment type="caution">
    <text evidence="1">The sequence shown here is derived from an EMBL/GenBank/DDBJ whole genome shotgun (WGS) entry which is preliminary data.</text>
</comment>